<name>A0A7K1L1M0_9ACTN</name>
<gene>
    <name evidence="1" type="ORF">GNZ18_17005</name>
</gene>
<comment type="caution">
    <text evidence="1">The sequence shown here is derived from an EMBL/GenBank/DDBJ whole genome shotgun (WGS) entry which is preliminary data.</text>
</comment>
<protein>
    <submittedName>
        <fullName evidence="1">Uncharacterized protein</fullName>
    </submittedName>
</protein>
<keyword evidence="2" id="KW-1185">Reference proteome</keyword>
<dbReference type="AlphaFoldDB" id="A0A7K1L1M0"/>
<dbReference type="RefSeq" id="WP_156217407.1">
    <property type="nucleotide sequence ID" value="NZ_WOFH01000005.1"/>
</dbReference>
<proteinExistence type="predicted"/>
<accession>A0A7K1L1M0</accession>
<organism evidence="1 2">
    <name type="scientific">Actinomadura litoris</name>
    <dbReference type="NCBI Taxonomy" id="2678616"/>
    <lineage>
        <taxon>Bacteria</taxon>
        <taxon>Bacillati</taxon>
        <taxon>Actinomycetota</taxon>
        <taxon>Actinomycetes</taxon>
        <taxon>Streptosporangiales</taxon>
        <taxon>Thermomonosporaceae</taxon>
        <taxon>Actinomadura</taxon>
    </lineage>
</organism>
<evidence type="ECO:0000313" key="1">
    <source>
        <dbReference type="EMBL" id="MUN38292.1"/>
    </source>
</evidence>
<dbReference type="Proteomes" id="UP000432015">
    <property type="component" value="Unassembled WGS sequence"/>
</dbReference>
<evidence type="ECO:0000313" key="2">
    <source>
        <dbReference type="Proteomes" id="UP000432015"/>
    </source>
</evidence>
<dbReference type="EMBL" id="WOFH01000005">
    <property type="protein sequence ID" value="MUN38292.1"/>
    <property type="molecule type" value="Genomic_DNA"/>
</dbReference>
<reference evidence="1 2" key="1">
    <citation type="submission" date="2019-11" db="EMBL/GenBank/DDBJ databases">
        <authorList>
            <person name="Cao P."/>
        </authorList>
    </citation>
    <scope>NUCLEOTIDE SEQUENCE [LARGE SCALE GENOMIC DNA]</scope>
    <source>
        <strain evidence="1 2">NEAU-AAG5</strain>
    </source>
</reference>
<sequence length="78" mass="8654">MDGRARDERELESLRGDFGGWRIWRAVRQDGRLGEWVASLHDPAAGVEPTLMHPSASLLREALKQQARRARKGSSGSG</sequence>